<protein>
    <recommendedName>
        <fullName evidence="5">Transmembrane protein</fullName>
    </recommendedName>
</protein>
<dbReference type="Proteomes" id="UP001497525">
    <property type="component" value="Unassembled WGS sequence"/>
</dbReference>
<gene>
    <name evidence="3" type="ORF">CDAUBV1_LOCUS15329</name>
</gene>
<evidence type="ECO:0008006" key="5">
    <source>
        <dbReference type="Google" id="ProtNLM"/>
    </source>
</evidence>
<keyword evidence="2" id="KW-0812">Transmembrane</keyword>
<evidence type="ECO:0000256" key="1">
    <source>
        <dbReference type="SAM" id="MobiDB-lite"/>
    </source>
</evidence>
<feature type="transmembrane region" description="Helical" evidence="2">
    <location>
        <begin position="170"/>
        <end position="191"/>
    </location>
</feature>
<organism evidence="3 4">
    <name type="scientific">Calicophoron daubneyi</name>
    <name type="common">Rumen fluke</name>
    <name type="synonym">Paramphistomum daubneyi</name>
    <dbReference type="NCBI Taxonomy" id="300641"/>
    <lineage>
        <taxon>Eukaryota</taxon>
        <taxon>Metazoa</taxon>
        <taxon>Spiralia</taxon>
        <taxon>Lophotrochozoa</taxon>
        <taxon>Platyhelminthes</taxon>
        <taxon>Trematoda</taxon>
        <taxon>Digenea</taxon>
        <taxon>Plagiorchiida</taxon>
        <taxon>Pronocephalata</taxon>
        <taxon>Paramphistomoidea</taxon>
        <taxon>Paramphistomidae</taxon>
        <taxon>Calicophoron</taxon>
    </lineage>
</organism>
<name>A0AAV2TUW7_CALDB</name>
<keyword evidence="2" id="KW-0472">Membrane</keyword>
<feature type="transmembrane region" description="Helical" evidence="2">
    <location>
        <begin position="332"/>
        <end position="350"/>
    </location>
</feature>
<evidence type="ECO:0000313" key="3">
    <source>
        <dbReference type="EMBL" id="CAL5140149.1"/>
    </source>
</evidence>
<evidence type="ECO:0000313" key="4">
    <source>
        <dbReference type="Proteomes" id="UP001497525"/>
    </source>
</evidence>
<feature type="compositionally biased region" description="Polar residues" evidence="1">
    <location>
        <begin position="36"/>
        <end position="46"/>
    </location>
</feature>
<sequence length="438" mass="47266">MDNVNTELNSDRAGDEGEGPGSQLIVSEEGQPTERIGSSNFETANLDSPLTPPTTSRFSRRTTSTYESRATRDLLARDFRGEESYALPANANCICGPSMIMKGITGKATMGNALRRLQGMSSVAEEPDKLPKLPPPGSLGLSQDPRSNSDIKLAETGCPTKNQYRFDRHLCCWATIFTIIIVLCAIATIFVTILTGNNSEKCVAIEISLVPTSVLTAFIVGLEWTRTWLWRGPKIANKLSEATLGRASVLRNYGAASANSTATSSVLKVSAYTNSSLNPDSCSCLVNTGSRRNLYDVPQFVSALVLILLYSALMVGIAATTATSAYNTKCTFLAPLGLIMSSLLAVFVVIRIMMCCLSDVCQGLCYRTTMMFTSSRDGPVPMLVASQLDYTLAGLKQNDVCESGLSTAWLYNIATTEDPKEQLSITTPMPVQYSNNLP</sequence>
<feature type="transmembrane region" description="Helical" evidence="2">
    <location>
        <begin position="300"/>
        <end position="326"/>
    </location>
</feature>
<proteinExistence type="predicted"/>
<dbReference type="EMBL" id="CAXLJL010000711">
    <property type="protein sequence ID" value="CAL5140149.1"/>
    <property type="molecule type" value="Genomic_DNA"/>
</dbReference>
<comment type="caution">
    <text evidence="3">The sequence shown here is derived from an EMBL/GenBank/DDBJ whole genome shotgun (WGS) entry which is preliminary data.</text>
</comment>
<reference evidence="3" key="1">
    <citation type="submission" date="2024-06" db="EMBL/GenBank/DDBJ databases">
        <authorList>
            <person name="Liu X."/>
            <person name="Lenzi L."/>
            <person name="Haldenby T S."/>
            <person name="Uol C."/>
        </authorList>
    </citation>
    <scope>NUCLEOTIDE SEQUENCE</scope>
</reference>
<feature type="compositionally biased region" description="Low complexity" evidence="1">
    <location>
        <begin position="53"/>
        <end position="68"/>
    </location>
</feature>
<accession>A0AAV2TUW7</accession>
<feature type="region of interest" description="Disordered" evidence="1">
    <location>
        <begin position="124"/>
        <end position="148"/>
    </location>
</feature>
<feature type="region of interest" description="Disordered" evidence="1">
    <location>
        <begin position="1"/>
        <end position="69"/>
    </location>
</feature>
<keyword evidence="2" id="KW-1133">Transmembrane helix</keyword>
<evidence type="ECO:0000256" key="2">
    <source>
        <dbReference type="SAM" id="Phobius"/>
    </source>
</evidence>
<feature type="transmembrane region" description="Helical" evidence="2">
    <location>
        <begin position="203"/>
        <end position="224"/>
    </location>
</feature>
<dbReference type="AlphaFoldDB" id="A0AAV2TUW7"/>